<evidence type="ECO:0000313" key="2">
    <source>
        <dbReference type="Proteomes" id="UP000570823"/>
    </source>
</evidence>
<dbReference type="AlphaFoldDB" id="A0A7K4HRJ0"/>
<dbReference type="EMBL" id="JABXWR010000001">
    <property type="protein sequence ID" value="NVO67859.1"/>
    <property type="molecule type" value="Genomic_DNA"/>
</dbReference>
<dbReference type="OrthoDB" id="104513at2157"/>
<comment type="caution">
    <text evidence="1">The sequence shown here is derived from an EMBL/GenBank/DDBJ whole genome shotgun (WGS) entry which is preliminary data.</text>
</comment>
<dbReference type="RefSeq" id="WP_176789467.1">
    <property type="nucleotide sequence ID" value="NZ_JABXWR010000001.1"/>
</dbReference>
<evidence type="ECO:0000313" key="1">
    <source>
        <dbReference type="EMBL" id="NVO67859.1"/>
    </source>
</evidence>
<sequence>MEKIISFDSEIEFVARINEVKDCLMQQGPEGSSNEDPGKLWFNIDVPKGHGFKAGDRVRITVEKI</sequence>
<reference evidence="1 2" key="1">
    <citation type="submission" date="2020-06" db="EMBL/GenBank/DDBJ databases">
        <title>Methanofollis fontis sp. nov., a methanogen isolated from marine sediments near a cold seep at Four-Way Closure Ridge offshore southwestern Taiwan.</title>
        <authorList>
            <person name="Chen S.-C."/>
            <person name="Teng N.-H."/>
            <person name="Lin Y.-S."/>
            <person name="Lai M.-C."/>
            <person name="Chen H.-H."/>
            <person name="Wang C.-C."/>
        </authorList>
    </citation>
    <scope>NUCLEOTIDE SEQUENCE [LARGE SCALE GENOMIC DNA]</scope>
    <source>
        <strain evidence="1 2">DSM 2702</strain>
    </source>
</reference>
<keyword evidence="2" id="KW-1185">Reference proteome</keyword>
<protein>
    <submittedName>
        <fullName evidence="1">Uncharacterized protein</fullName>
    </submittedName>
</protein>
<dbReference type="Proteomes" id="UP000570823">
    <property type="component" value="Unassembled WGS sequence"/>
</dbReference>
<name>A0A7K4HRJ0_9EURY</name>
<accession>A0A7K4HRJ0</accession>
<organism evidence="1 2">
    <name type="scientific">Methanofollis tationis</name>
    <dbReference type="NCBI Taxonomy" id="81417"/>
    <lineage>
        <taxon>Archaea</taxon>
        <taxon>Methanobacteriati</taxon>
        <taxon>Methanobacteriota</taxon>
        <taxon>Stenosarchaea group</taxon>
        <taxon>Methanomicrobia</taxon>
        <taxon>Methanomicrobiales</taxon>
        <taxon>Methanomicrobiaceae</taxon>
        <taxon>Methanofollis</taxon>
    </lineage>
</organism>
<proteinExistence type="predicted"/>
<gene>
    <name evidence="1" type="ORF">HWN36_11220</name>
</gene>